<evidence type="ECO:0000313" key="5">
    <source>
        <dbReference type="Proteomes" id="UP000614601"/>
    </source>
</evidence>
<dbReference type="Gene3D" id="1.10.472.10">
    <property type="entry name" value="Cyclin-like"/>
    <property type="match status" value="2"/>
</dbReference>
<dbReference type="OrthoDB" id="306099at2759"/>
<organism evidence="4 5">
    <name type="scientific">Bursaphelenchus okinawaensis</name>
    <dbReference type="NCBI Taxonomy" id="465554"/>
    <lineage>
        <taxon>Eukaryota</taxon>
        <taxon>Metazoa</taxon>
        <taxon>Ecdysozoa</taxon>
        <taxon>Nematoda</taxon>
        <taxon>Chromadorea</taxon>
        <taxon>Rhabditida</taxon>
        <taxon>Tylenchina</taxon>
        <taxon>Tylenchomorpha</taxon>
        <taxon>Aphelenchoidea</taxon>
        <taxon>Aphelenchoididae</taxon>
        <taxon>Bursaphelenchus</taxon>
    </lineage>
</organism>
<dbReference type="InterPro" id="IPR006671">
    <property type="entry name" value="Cyclin_N"/>
</dbReference>
<accession>A0A811K6C7</accession>
<comment type="caution">
    <text evidence="4">The sequence shown here is derived from an EMBL/GenBank/DDBJ whole genome shotgun (WGS) entry which is preliminary data.</text>
</comment>
<dbReference type="EMBL" id="CAJFCW020000002">
    <property type="protein sequence ID" value="CAG9092457.1"/>
    <property type="molecule type" value="Genomic_DNA"/>
</dbReference>
<dbReference type="Proteomes" id="UP000783686">
    <property type="component" value="Unassembled WGS sequence"/>
</dbReference>
<protein>
    <recommendedName>
        <fullName evidence="3">Cyclin-like domain-containing protein</fullName>
    </recommendedName>
</protein>
<sequence>MLTESATMGMDGFWCSEYLLDSPSTSKDSGNGSCAAPSTTSSRTSSSRKRPLSAVLENKFSLSKEGPLPKRLHSETKLETVNLEYVVVDFDRALQSNLSLVKKLLNRQKNVDINIYKMQHLQKEGCIIKERCLVTHMMSRICNKHKADLAVFPLAVQILDRFLSVQMVPQRCRMYVGLAALLLASKMKSTRPLTTEILAQERTYNTVTIQKWEKSIAAILRWDFNNPTAVDFFDCLVSQSEELADLRDDFFTVLDDLQRDLHFASLYPSEQMAIVLFYLRDMYQFELIEDNIYSHFELDADVIQANLMLLHGTMRPAPLSPTSSTYSDGCPPTPNSESL</sequence>
<reference evidence="4" key="1">
    <citation type="submission" date="2020-09" db="EMBL/GenBank/DDBJ databases">
        <authorList>
            <person name="Kikuchi T."/>
        </authorList>
    </citation>
    <scope>NUCLEOTIDE SEQUENCE</scope>
    <source>
        <strain evidence="4">SH1</strain>
    </source>
</reference>
<dbReference type="InterPro" id="IPR013763">
    <property type="entry name" value="Cyclin-like_dom"/>
</dbReference>
<dbReference type="AlphaFoldDB" id="A0A811K6C7"/>
<dbReference type="PANTHER" id="PTHR10177">
    <property type="entry name" value="CYCLINS"/>
    <property type="match status" value="1"/>
</dbReference>
<comment type="similarity">
    <text evidence="1">Belongs to the cyclin family.</text>
</comment>
<dbReference type="SMART" id="SM00385">
    <property type="entry name" value="CYCLIN"/>
    <property type="match status" value="1"/>
</dbReference>
<dbReference type="SUPFAM" id="SSF47954">
    <property type="entry name" value="Cyclin-like"/>
    <property type="match status" value="1"/>
</dbReference>
<dbReference type="Pfam" id="PF00134">
    <property type="entry name" value="Cyclin_N"/>
    <property type="match status" value="1"/>
</dbReference>
<proteinExistence type="inferred from homology"/>
<keyword evidence="1" id="KW-0195">Cyclin</keyword>
<name>A0A811K6C7_9BILA</name>
<dbReference type="EMBL" id="CAJFDH010000002">
    <property type="protein sequence ID" value="CAD5210968.1"/>
    <property type="molecule type" value="Genomic_DNA"/>
</dbReference>
<feature type="domain" description="Cyclin-like" evidence="3">
    <location>
        <begin position="136"/>
        <end position="218"/>
    </location>
</feature>
<evidence type="ECO:0000313" key="4">
    <source>
        <dbReference type="EMBL" id="CAD5210968.1"/>
    </source>
</evidence>
<evidence type="ECO:0000259" key="3">
    <source>
        <dbReference type="SMART" id="SM00385"/>
    </source>
</evidence>
<evidence type="ECO:0000256" key="1">
    <source>
        <dbReference type="RuleBase" id="RU000383"/>
    </source>
</evidence>
<dbReference type="InterPro" id="IPR036915">
    <property type="entry name" value="Cyclin-like_sf"/>
</dbReference>
<dbReference type="InterPro" id="IPR039361">
    <property type="entry name" value="Cyclin"/>
</dbReference>
<evidence type="ECO:0000256" key="2">
    <source>
        <dbReference type="SAM" id="MobiDB-lite"/>
    </source>
</evidence>
<dbReference type="Proteomes" id="UP000614601">
    <property type="component" value="Unassembled WGS sequence"/>
</dbReference>
<gene>
    <name evidence="4" type="ORF">BOKJ2_LOCUS3459</name>
</gene>
<keyword evidence="5" id="KW-1185">Reference proteome</keyword>
<feature type="region of interest" description="Disordered" evidence="2">
    <location>
        <begin position="320"/>
        <end position="339"/>
    </location>
</feature>
<feature type="region of interest" description="Disordered" evidence="2">
    <location>
        <begin position="24"/>
        <end position="52"/>
    </location>
</feature>